<gene>
    <name evidence="1" type="ORF">CPB84DRAFT_1763066</name>
</gene>
<dbReference type="InterPro" id="IPR012340">
    <property type="entry name" value="NA-bd_OB-fold"/>
</dbReference>
<name>A0A9P5P0T9_GYMJU</name>
<dbReference type="Gene3D" id="1.10.10.10">
    <property type="entry name" value="Winged helix-like DNA-binding domain superfamily/Winged helix DNA-binding domain"/>
    <property type="match status" value="1"/>
</dbReference>
<reference evidence="1" key="1">
    <citation type="submission" date="2020-11" db="EMBL/GenBank/DDBJ databases">
        <authorList>
            <consortium name="DOE Joint Genome Institute"/>
            <person name="Ahrendt S."/>
            <person name="Riley R."/>
            <person name="Andreopoulos W."/>
            <person name="LaButti K."/>
            <person name="Pangilinan J."/>
            <person name="Ruiz-duenas F.J."/>
            <person name="Barrasa J.M."/>
            <person name="Sanchez-Garcia M."/>
            <person name="Camarero S."/>
            <person name="Miyauchi S."/>
            <person name="Serrano A."/>
            <person name="Linde D."/>
            <person name="Babiker R."/>
            <person name="Drula E."/>
            <person name="Ayuso-Fernandez I."/>
            <person name="Pacheco R."/>
            <person name="Padilla G."/>
            <person name="Ferreira P."/>
            <person name="Barriuso J."/>
            <person name="Kellner H."/>
            <person name="Castanera R."/>
            <person name="Alfaro M."/>
            <person name="Ramirez L."/>
            <person name="Pisabarro A.G."/>
            <person name="Kuo A."/>
            <person name="Tritt A."/>
            <person name="Lipzen A."/>
            <person name="He G."/>
            <person name="Yan M."/>
            <person name="Ng V."/>
            <person name="Cullen D."/>
            <person name="Martin F."/>
            <person name="Rosso M.-N."/>
            <person name="Henrissat B."/>
            <person name="Hibbett D."/>
            <person name="Martinez A.T."/>
            <person name="Grigoriev I.V."/>
        </authorList>
    </citation>
    <scope>NUCLEOTIDE SEQUENCE</scope>
    <source>
        <strain evidence="1">AH 44721</strain>
    </source>
</reference>
<dbReference type="EMBL" id="JADNYJ010000005">
    <property type="protein sequence ID" value="KAF8910986.1"/>
    <property type="molecule type" value="Genomic_DNA"/>
</dbReference>
<evidence type="ECO:0000313" key="1">
    <source>
        <dbReference type="EMBL" id="KAF8910986.1"/>
    </source>
</evidence>
<comment type="caution">
    <text evidence="1">The sequence shown here is derived from an EMBL/GenBank/DDBJ whole genome shotgun (WGS) entry which is preliminary data.</text>
</comment>
<organism evidence="1 2">
    <name type="scientific">Gymnopilus junonius</name>
    <name type="common">Spectacular rustgill mushroom</name>
    <name type="synonym">Gymnopilus spectabilis subsp. junonius</name>
    <dbReference type="NCBI Taxonomy" id="109634"/>
    <lineage>
        <taxon>Eukaryota</taxon>
        <taxon>Fungi</taxon>
        <taxon>Dikarya</taxon>
        <taxon>Basidiomycota</taxon>
        <taxon>Agaricomycotina</taxon>
        <taxon>Agaricomycetes</taxon>
        <taxon>Agaricomycetidae</taxon>
        <taxon>Agaricales</taxon>
        <taxon>Agaricineae</taxon>
        <taxon>Hymenogastraceae</taxon>
        <taxon>Gymnopilus</taxon>
    </lineage>
</organism>
<dbReference type="SUPFAM" id="SSF50249">
    <property type="entry name" value="Nucleic acid-binding proteins"/>
    <property type="match status" value="1"/>
</dbReference>
<sequence>MALLSQSAGEPSSFAPYIQKSISNEGLRRVTIRQLLDAVPTGDSARRFGINGSTINKVMLVVNIYYDSISWISPGHTCRSYGLDDGTGRLTAYSYESGTDHILDAFAYARVVGELVDDHRRSRSLKILNIQPIYDPHEIYFHILHSIFESLIVERDPPPIEVISSTPFPGFEHRQQEPSIDVGFQQLSLLGHTSEASRLQASGFTHPNLPAPTGIPFTQLDFDVMSCLSNTSLWQENGVNIEDLISHIKRHRPAITSRELSDSIEFLIEARRITITVDDWHYRLL</sequence>
<accession>A0A9P5P0T9</accession>
<evidence type="ECO:0000313" key="2">
    <source>
        <dbReference type="Proteomes" id="UP000724874"/>
    </source>
</evidence>
<proteinExistence type="predicted"/>
<dbReference type="InterPro" id="IPR036388">
    <property type="entry name" value="WH-like_DNA-bd_sf"/>
</dbReference>
<protein>
    <recommendedName>
        <fullName evidence="3">Replication protein A C-terminal domain-containing protein</fullName>
    </recommendedName>
</protein>
<dbReference type="AlphaFoldDB" id="A0A9P5P0T9"/>
<evidence type="ECO:0008006" key="3">
    <source>
        <dbReference type="Google" id="ProtNLM"/>
    </source>
</evidence>
<keyword evidence="2" id="KW-1185">Reference proteome</keyword>
<dbReference type="Proteomes" id="UP000724874">
    <property type="component" value="Unassembled WGS sequence"/>
</dbReference>
<dbReference type="OrthoDB" id="25571at2759"/>
<dbReference type="Gene3D" id="2.40.50.140">
    <property type="entry name" value="Nucleic acid-binding proteins"/>
    <property type="match status" value="1"/>
</dbReference>